<dbReference type="EMBL" id="RYUY01000007">
    <property type="protein sequence ID" value="RYQ38401.1"/>
    <property type="molecule type" value="Genomic_DNA"/>
</dbReference>
<reference evidence="1 2" key="1">
    <citation type="submission" date="2018-12" db="EMBL/GenBank/DDBJ databases">
        <title>Unveiling genomic diversity among members of the Bifidobacterium pseudolongum species, a widely distributed gut commensal of the animal kingdom.</title>
        <authorList>
            <person name="Lugli G.A."/>
            <person name="Duranti S."/>
            <person name="Albert K."/>
            <person name="Mancabelli L."/>
            <person name="Napoli S."/>
            <person name="Viappiani A."/>
            <person name="Anzalone R."/>
            <person name="Longhi G."/>
            <person name="Milani C."/>
            <person name="Turroni F."/>
            <person name="Alessandri G."/>
            <person name="Sela D.A."/>
            <person name="Van Sinderen D."/>
            <person name="Ventura M."/>
        </authorList>
    </citation>
    <scope>NUCLEOTIDE SEQUENCE [LARGE SCALE GENOMIC DNA]</scope>
    <source>
        <strain evidence="1 2">2001B</strain>
    </source>
</reference>
<sequence length="36" mass="4393">MSLMHSVRLWGYDSPKWKYKEYKMMQERNEPEGGIS</sequence>
<dbReference type="Proteomes" id="UP000293208">
    <property type="component" value="Unassembled WGS sequence"/>
</dbReference>
<dbReference type="AlphaFoldDB" id="A0A4Q5AX24"/>
<protein>
    <submittedName>
        <fullName evidence="1">Uncharacterized protein</fullName>
    </submittedName>
</protein>
<proteinExistence type="predicted"/>
<gene>
    <name evidence="1" type="ORF">PG2001B_1415</name>
</gene>
<comment type="caution">
    <text evidence="1">The sequence shown here is derived from an EMBL/GenBank/DDBJ whole genome shotgun (WGS) entry which is preliminary data.</text>
</comment>
<organism evidence="1 2">
    <name type="scientific">Bifidobacterium pseudolongum subsp. globosum</name>
    <dbReference type="NCBI Taxonomy" id="1690"/>
    <lineage>
        <taxon>Bacteria</taxon>
        <taxon>Bacillati</taxon>
        <taxon>Actinomycetota</taxon>
        <taxon>Actinomycetes</taxon>
        <taxon>Bifidobacteriales</taxon>
        <taxon>Bifidobacteriaceae</taxon>
        <taxon>Bifidobacterium</taxon>
    </lineage>
</organism>
<evidence type="ECO:0000313" key="1">
    <source>
        <dbReference type="EMBL" id="RYQ38401.1"/>
    </source>
</evidence>
<evidence type="ECO:0000313" key="2">
    <source>
        <dbReference type="Proteomes" id="UP000293208"/>
    </source>
</evidence>
<name>A0A4Q5AX24_9BIFI</name>
<accession>A0A4Q5AX24</accession>